<evidence type="ECO:0000313" key="2">
    <source>
        <dbReference type="EMBL" id="VDO29407.1"/>
    </source>
</evidence>
<protein>
    <submittedName>
        <fullName evidence="2 4">Uncharacterized protein</fullName>
    </submittedName>
</protein>
<name>A0A0R3QSP9_9BILA</name>
<reference evidence="4" key="1">
    <citation type="submission" date="2017-02" db="UniProtKB">
        <authorList>
            <consortium name="WormBaseParasite"/>
        </authorList>
    </citation>
    <scope>IDENTIFICATION</scope>
</reference>
<feature type="transmembrane region" description="Helical" evidence="1">
    <location>
        <begin position="12"/>
        <end position="32"/>
    </location>
</feature>
<gene>
    <name evidence="2" type="ORF">BTMF_LOCUS8780</name>
</gene>
<organism evidence="4">
    <name type="scientific">Brugia timori</name>
    <dbReference type="NCBI Taxonomy" id="42155"/>
    <lineage>
        <taxon>Eukaryota</taxon>
        <taxon>Metazoa</taxon>
        <taxon>Ecdysozoa</taxon>
        <taxon>Nematoda</taxon>
        <taxon>Chromadorea</taxon>
        <taxon>Rhabditida</taxon>
        <taxon>Spirurina</taxon>
        <taxon>Spiruromorpha</taxon>
        <taxon>Filarioidea</taxon>
        <taxon>Onchocercidae</taxon>
        <taxon>Brugia</taxon>
    </lineage>
</organism>
<dbReference type="Proteomes" id="UP000280834">
    <property type="component" value="Unassembled WGS sequence"/>
</dbReference>
<keyword evidence="3" id="KW-1185">Reference proteome</keyword>
<proteinExistence type="predicted"/>
<keyword evidence="1" id="KW-0472">Membrane</keyword>
<evidence type="ECO:0000313" key="4">
    <source>
        <dbReference type="WBParaSite" id="BTMF_0001075101-mRNA-1"/>
    </source>
</evidence>
<reference evidence="2 3" key="2">
    <citation type="submission" date="2018-11" db="EMBL/GenBank/DDBJ databases">
        <authorList>
            <consortium name="Pathogen Informatics"/>
        </authorList>
    </citation>
    <scope>NUCLEOTIDE SEQUENCE [LARGE SCALE GENOMIC DNA]</scope>
</reference>
<evidence type="ECO:0000313" key="3">
    <source>
        <dbReference type="Proteomes" id="UP000280834"/>
    </source>
</evidence>
<dbReference type="EMBL" id="UZAG01016588">
    <property type="protein sequence ID" value="VDO29407.1"/>
    <property type="molecule type" value="Genomic_DNA"/>
</dbReference>
<evidence type="ECO:0000256" key="1">
    <source>
        <dbReference type="SAM" id="Phobius"/>
    </source>
</evidence>
<dbReference type="AlphaFoldDB" id="A0A0R3QSP9"/>
<sequence length="42" mass="4899">MRNETTIRNISRACVIVIVLKTFMCFGCWQASMNDCLDNPFR</sequence>
<accession>A0A0R3QSP9</accession>
<keyword evidence="1" id="KW-0812">Transmembrane</keyword>
<keyword evidence="1" id="KW-1133">Transmembrane helix</keyword>
<dbReference type="WBParaSite" id="BTMF_0001075101-mRNA-1">
    <property type="protein sequence ID" value="BTMF_0001075101-mRNA-1"/>
    <property type="gene ID" value="BTMF_0001075101"/>
</dbReference>